<evidence type="ECO:0000313" key="4">
    <source>
        <dbReference type="Proteomes" id="UP000492821"/>
    </source>
</evidence>
<feature type="region of interest" description="Disordered" evidence="2">
    <location>
        <begin position="1"/>
        <end position="24"/>
    </location>
</feature>
<dbReference type="Pfam" id="PF14048">
    <property type="entry name" value="MBD_C"/>
    <property type="match status" value="1"/>
</dbReference>
<evidence type="ECO:0000256" key="1">
    <source>
        <dbReference type="SAM" id="Coils"/>
    </source>
</evidence>
<protein>
    <submittedName>
        <fullName evidence="5">MBD_C domain-containing protein</fullName>
    </submittedName>
</protein>
<reference evidence="4" key="1">
    <citation type="journal article" date="2013" name="Genetics">
        <title>The draft genome and transcriptome of Panagrellus redivivus are shaped by the harsh demands of a free-living lifestyle.</title>
        <authorList>
            <person name="Srinivasan J."/>
            <person name="Dillman A.R."/>
            <person name="Macchietto M.G."/>
            <person name="Heikkinen L."/>
            <person name="Lakso M."/>
            <person name="Fracchia K.M."/>
            <person name="Antoshechkin I."/>
            <person name="Mortazavi A."/>
            <person name="Wong G."/>
            <person name="Sternberg P.W."/>
        </authorList>
    </citation>
    <scope>NUCLEOTIDE SEQUENCE [LARGE SCALE GENOMIC DNA]</scope>
    <source>
        <strain evidence="4">MT8872</strain>
    </source>
</reference>
<accession>A0A7E4UPN2</accession>
<sequence length="219" mass="24298">MGRIKSEAGVHGVKRGPKGRGINAVKHGFDGPLIAPWRRSVSSYKQSITLVHSTRHGTTIAPNDRIRKASTHAKDRPLPLFWARALQGLNAITPLHKADKTNPTYLERTDEYVTLKPGLPDGVQSYCATLTDEESALTLVSALLKPSETPFSVVGQAIPNPSKRGYDNPVYNANAEQPLVVGIHNITNEQLQKQEQQVLDMRKRLTELRNSFIFKPSHH</sequence>
<proteinExistence type="predicted"/>
<organism evidence="4 5">
    <name type="scientific">Panagrellus redivivus</name>
    <name type="common">Microworm</name>
    <dbReference type="NCBI Taxonomy" id="6233"/>
    <lineage>
        <taxon>Eukaryota</taxon>
        <taxon>Metazoa</taxon>
        <taxon>Ecdysozoa</taxon>
        <taxon>Nematoda</taxon>
        <taxon>Chromadorea</taxon>
        <taxon>Rhabditida</taxon>
        <taxon>Tylenchina</taxon>
        <taxon>Panagrolaimomorpha</taxon>
        <taxon>Panagrolaimoidea</taxon>
        <taxon>Panagrolaimidae</taxon>
        <taxon>Panagrellus</taxon>
    </lineage>
</organism>
<feature type="coiled-coil region" evidence="1">
    <location>
        <begin position="184"/>
        <end position="211"/>
    </location>
</feature>
<dbReference type="Proteomes" id="UP000492821">
    <property type="component" value="Unassembled WGS sequence"/>
</dbReference>
<keyword evidence="1" id="KW-0175">Coiled coil</keyword>
<reference evidence="5" key="2">
    <citation type="submission" date="2020-10" db="UniProtKB">
        <authorList>
            <consortium name="WormBaseParasite"/>
        </authorList>
    </citation>
    <scope>IDENTIFICATION</scope>
</reference>
<dbReference type="AlphaFoldDB" id="A0A7E4UPN2"/>
<evidence type="ECO:0000259" key="3">
    <source>
        <dbReference type="Pfam" id="PF14048"/>
    </source>
</evidence>
<evidence type="ECO:0000313" key="5">
    <source>
        <dbReference type="WBParaSite" id="Pan_g11298.t1"/>
    </source>
</evidence>
<dbReference type="WBParaSite" id="Pan_g11298.t1">
    <property type="protein sequence ID" value="Pan_g11298.t1"/>
    <property type="gene ID" value="Pan_g11298"/>
</dbReference>
<dbReference type="InterPro" id="IPR025884">
    <property type="entry name" value="MeCpG-bd_2/3_C_dom"/>
</dbReference>
<evidence type="ECO:0000256" key="2">
    <source>
        <dbReference type="SAM" id="MobiDB-lite"/>
    </source>
</evidence>
<feature type="domain" description="Methyl-CpG binding protein 2/3 C-terminal" evidence="3">
    <location>
        <begin position="119"/>
        <end position="207"/>
    </location>
</feature>
<name>A0A7E4UPN2_PANRE</name>
<keyword evidence="4" id="KW-1185">Reference proteome</keyword>